<feature type="domain" description="TNT" evidence="1">
    <location>
        <begin position="472"/>
        <end position="546"/>
    </location>
</feature>
<evidence type="ECO:0000259" key="1">
    <source>
        <dbReference type="Pfam" id="PF14021"/>
    </source>
</evidence>
<organism evidence="2 3">
    <name type="scientific">Actinokineospora globicatena</name>
    <dbReference type="NCBI Taxonomy" id="103729"/>
    <lineage>
        <taxon>Bacteria</taxon>
        <taxon>Bacillati</taxon>
        <taxon>Actinomycetota</taxon>
        <taxon>Actinomycetes</taxon>
        <taxon>Pseudonocardiales</taxon>
        <taxon>Pseudonocardiaceae</taxon>
        <taxon>Actinokineospora</taxon>
    </lineage>
</organism>
<accession>A0A9W6QJ89</accession>
<proteinExistence type="predicted"/>
<dbReference type="InterPro" id="IPR036170">
    <property type="entry name" value="YezG-like_sf"/>
</dbReference>
<reference evidence="2" key="1">
    <citation type="submission" date="2023-02" db="EMBL/GenBank/DDBJ databases">
        <title>Actinokineospora globicatena NBRC 15670.</title>
        <authorList>
            <person name="Ichikawa N."/>
            <person name="Sato H."/>
            <person name="Tonouchi N."/>
        </authorList>
    </citation>
    <scope>NUCLEOTIDE SEQUENCE</scope>
    <source>
        <strain evidence="2">NBRC 15670</strain>
    </source>
</reference>
<dbReference type="EMBL" id="BSSD01000001">
    <property type="protein sequence ID" value="GLW89609.1"/>
    <property type="molecule type" value="Genomic_DNA"/>
</dbReference>
<dbReference type="SUPFAM" id="SSF160424">
    <property type="entry name" value="BH3703-like"/>
    <property type="match status" value="1"/>
</dbReference>
<dbReference type="AlphaFoldDB" id="A0A9W6QJ89"/>
<keyword evidence="3" id="KW-1185">Reference proteome</keyword>
<gene>
    <name evidence="2" type="ORF">Aglo03_04250</name>
</gene>
<evidence type="ECO:0000313" key="2">
    <source>
        <dbReference type="EMBL" id="GLW89609.1"/>
    </source>
</evidence>
<dbReference type="GO" id="GO:0050135">
    <property type="term" value="F:NADP+ nucleosidase activity"/>
    <property type="evidence" value="ECO:0007669"/>
    <property type="project" value="InterPro"/>
</dbReference>
<name>A0A9W6QJ89_9PSEU</name>
<dbReference type="InterPro" id="IPR025331">
    <property type="entry name" value="TNT"/>
</dbReference>
<comment type="caution">
    <text evidence="2">The sequence shown here is derived from an EMBL/GenBank/DDBJ whole genome shotgun (WGS) entry which is preliminary data.</text>
</comment>
<evidence type="ECO:0000313" key="3">
    <source>
        <dbReference type="Proteomes" id="UP001165042"/>
    </source>
</evidence>
<dbReference type="Pfam" id="PF14021">
    <property type="entry name" value="TNT"/>
    <property type="match status" value="1"/>
</dbReference>
<dbReference type="RefSeq" id="WP_285606990.1">
    <property type="nucleotide sequence ID" value="NZ_BSSD01000001.1"/>
</dbReference>
<protein>
    <recommendedName>
        <fullName evidence="1">TNT domain-containing protein</fullName>
    </recommendedName>
</protein>
<sequence>MSRYIGVDGDVAGVVGDEGWDEFESVFTLRTLRDGVEVPEAHPLSGYLADEPVRQVREAPRDERVAVWFPSLPTDVAPESAPESEVLEALGKALTDAAPEGWAGLRVECEAVGSWMAVTASVTVQDGSVQYWSPPAMVGQWLHRLRVHDFHPGRGTWFRATFDLAPDTPLTHVLDFTTAPSELSDEDAADELRLLPRNPNAIPDWLIAAALRSSQAARAGYAETPDAGPAEFVRVFDGVGSDGRPTWYRPVLGAREREAIVEYLSDAPIVLSARGRTPDELGTDESAVPMAFHTDGRFVWPTAVAYYLHKHGVPPVQRLVEHIRAVRHLLPDRIPAIALDRASALAMGRPWDESEAETAAHAAMGAVESVIIERQISPRYYSVLEDREHAWSLFRDGDRYQVRSGPKDSVLFDDVRQAAAYLAGQLLTNAGQLKLQDGEPIPPWQSPLRVLGDDPPVESFASIAKVRVGPIEVDRYGEPDGNLVFVADTPFELRGLPPEHAERPYHRYRLSDESWGLLAVTTAAGGVGYVLPQTVEYYLGSGHFTEIPMAGHPGLPPVTDGMRAEAARNPGGWLYCADPDADPRFIEGMPLPVLLGGYKVGPDGVLTGETYINEDYRPSPRRRGYPEPHTHFEQVLGYVAAGWLPHERILAAVLESPFILESDGQGGLRVGVDANGQFLAVYSSPRFVPPTAQNVQQANGRDLARALTGITLIINPGGDFGITLPGDDLARVANQPPAGPPAQ</sequence>
<dbReference type="Proteomes" id="UP001165042">
    <property type="component" value="Unassembled WGS sequence"/>
</dbReference>